<organism evidence="1 2">
    <name type="scientific">Naganishia friedmannii</name>
    <dbReference type="NCBI Taxonomy" id="89922"/>
    <lineage>
        <taxon>Eukaryota</taxon>
        <taxon>Fungi</taxon>
        <taxon>Dikarya</taxon>
        <taxon>Basidiomycota</taxon>
        <taxon>Agaricomycotina</taxon>
        <taxon>Tremellomycetes</taxon>
        <taxon>Filobasidiales</taxon>
        <taxon>Filobasidiaceae</taxon>
        <taxon>Naganishia</taxon>
    </lineage>
</organism>
<proteinExistence type="predicted"/>
<accession>A0ACC2W8W2</accession>
<evidence type="ECO:0000313" key="2">
    <source>
        <dbReference type="Proteomes" id="UP001227268"/>
    </source>
</evidence>
<keyword evidence="2" id="KW-1185">Reference proteome</keyword>
<reference evidence="1" key="1">
    <citation type="submission" date="2023-04" db="EMBL/GenBank/DDBJ databases">
        <title>Draft Genome sequencing of Naganishia species isolated from polar environments using Oxford Nanopore Technology.</title>
        <authorList>
            <person name="Leo P."/>
            <person name="Venkateswaran K."/>
        </authorList>
    </citation>
    <scope>NUCLEOTIDE SEQUENCE</scope>
    <source>
        <strain evidence="1">MNA-CCFEE 5423</strain>
    </source>
</reference>
<dbReference type="EMBL" id="JASBWT010000002">
    <property type="protein sequence ID" value="KAJ9107644.1"/>
    <property type="molecule type" value="Genomic_DNA"/>
</dbReference>
<sequence length="232" mass="25873">MGVVVTDPDVQGLLGFVPKLSLAVIGLVLYAIPMVIFIANWFRYGRQRYMLALTLGSIFMILGWGCRVGWHFKPGSTSVYIPETLFILLSPCAFIANNYVILPRLATHLDEERCLFIKSRIIVRLFVWSDVITFIFQAAGGGMAAVGGSIASVGEKVRSIFRIAEYAQGYFGYLATHEGYFYCLDALPILLCIACFAFIWPPIVFDHLDEHQGYPMEVRTNSAISADGKYFA</sequence>
<gene>
    <name evidence="1" type="ORF">QFC21_001104</name>
</gene>
<evidence type="ECO:0000313" key="1">
    <source>
        <dbReference type="EMBL" id="KAJ9107644.1"/>
    </source>
</evidence>
<protein>
    <submittedName>
        <fullName evidence="1">Uncharacterized protein</fullName>
    </submittedName>
</protein>
<name>A0ACC2W8W2_9TREE</name>
<dbReference type="Proteomes" id="UP001227268">
    <property type="component" value="Unassembled WGS sequence"/>
</dbReference>
<comment type="caution">
    <text evidence="1">The sequence shown here is derived from an EMBL/GenBank/DDBJ whole genome shotgun (WGS) entry which is preliminary data.</text>
</comment>